<dbReference type="AlphaFoldDB" id="A0A4R3HS61"/>
<dbReference type="RefSeq" id="WP_132259449.1">
    <property type="nucleotide sequence ID" value="NZ_SLZQ01000009.1"/>
</dbReference>
<proteinExistence type="predicted"/>
<dbReference type="EMBL" id="SLZQ01000009">
    <property type="protein sequence ID" value="TCS35768.1"/>
    <property type="molecule type" value="Genomic_DNA"/>
</dbReference>
<dbReference type="OrthoDB" id="8780966at2"/>
<reference evidence="2 3" key="1">
    <citation type="submission" date="2019-03" db="EMBL/GenBank/DDBJ databases">
        <title>Genomic Encyclopedia of Type Strains, Phase IV (KMG-IV): sequencing the most valuable type-strain genomes for metagenomic binning, comparative biology and taxonomic classification.</title>
        <authorList>
            <person name="Goeker M."/>
        </authorList>
    </citation>
    <scope>NUCLEOTIDE SEQUENCE [LARGE SCALE GENOMIC DNA]</scope>
    <source>
        <strain evidence="2 3">DSM 7445</strain>
    </source>
</reference>
<dbReference type="Proteomes" id="UP000295382">
    <property type="component" value="Unassembled WGS sequence"/>
</dbReference>
<dbReference type="GO" id="GO:0035438">
    <property type="term" value="F:cyclic-di-GMP binding"/>
    <property type="evidence" value="ECO:0007669"/>
    <property type="project" value="InterPro"/>
</dbReference>
<comment type="caution">
    <text evidence="2">The sequence shown here is derived from an EMBL/GenBank/DDBJ whole genome shotgun (WGS) entry which is preliminary data.</text>
</comment>
<organism evidence="2 3">
    <name type="scientific">Paucimonas lemoignei</name>
    <name type="common">Pseudomonas lemoignei</name>
    <dbReference type="NCBI Taxonomy" id="29443"/>
    <lineage>
        <taxon>Bacteria</taxon>
        <taxon>Pseudomonadati</taxon>
        <taxon>Pseudomonadota</taxon>
        <taxon>Betaproteobacteria</taxon>
        <taxon>Burkholderiales</taxon>
        <taxon>Burkholderiaceae</taxon>
        <taxon>Paucimonas</taxon>
    </lineage>
</organism>
<accession>A0A4R3HS61</accession>
<gene>
    <name evidence="2" type="ORF">EDC30_10967</name>
</gene>
<evidence type="ECO:0000313" key="3">
    <source>
        <dbReference type="Proteomes" id="UP000295382"/>
    </source>
</evidence>
<dbReference type="Gene3D" id="2.40.10.220">
    <property type="entry name" value="predicted glycosyltransferase like domains"/>
    <property type="match status" value="1"/>
</dbReference>
<evidence type="ECO:0000313" key="2">
    <source>
        <dbReference type="EMBL" id="TCS35768.1"/>
    </source>
</evidence>
<keyword evidence="3" id="KW-1185">Reference proteome</keyword>
<feature type="domain" description="PilZ" evidence="1">
    <location>
        <begin position="15"/>
        <end position="116"/>
    </location>
</feature>
<sequence>MNSEAQTASLRPAELRVYPRKELDVPARLLSHDAIPRPVRILDISRGGIGLLAGEVMQANDACALAFDIELSDEARRINVWAKVAYCIPQDEGTFRIGIHFRDYDSHSRMHIEKICSAPLSESRW</sequence>
<protein>
    <submittedName>
        <fullName evidence="2">PilZ domain-containing protein</fullName>
    </submittedName>
</protein>
<dbReference type="SUPFAM" id="SSF141371">
    <property type="entry name" value="PilZ domain-like"/>
    <property type="match status" value="1"/>
</dbReference>
<evidence type="ECO:0000259" key="1">
    <source>
        <dbReference type="Pfam" id="PF07238"/>
    </source>
</evidence>
<dbReference type="Pfam" id="PF07238">
    <property type="entry name" value="PilZ"/>
    <property type="match status" value="1"/>
</dbReference>
<dbReference type="InterPro" id="IPR009875">
    <property type="entry name" value="PilZ_domain"/>
</dbReference>
<name>A0A4R3HS61_PAULE</name>